<dbReference type="InterPro" id="IPR025497">
    <property type="entry name" value="PatA-like_N"/>
</dbReference>
<dbReference type="AlphaFoldDB" id="A1ANU1"/>
<reference evidence="2 3" key="1">
    <citation type="submission" date="2006-10" db="EMBL/GenBank/DDBJ databases">
        <title>Complete sequence of chromosome of Pelobacter propionicus DSM 2379.</title>
        <authorList>
            <consortium name="US DOE Joint Genome Institute"/>
            <person name="Copeland A."/>
            <person name="Lucas S."/>
            <person name="Lapidus A."/>
            <person name="Barry K."/>
            <person name="Detter J.C."/>
            <person name="Glavina del Rio T."/>
            <person name="Hammon N."/>
            <person name="Israni S."/>
            <person name="Dalin E."/>
            <person name="Tice H."/>
            <person name="Pitluck S."/>
            <person name="Saunders E."/>
            <person name="Brettin T."/>
            <person name="Bruce D."/>
            <person name="Han C."/>
            <person name="Tapia R."/>
            <person name="Schmutz J."/>
            <person name="Larimer F."/>
            <person name="Land M."/>
            <person name="Hauser L."/>
            <person name="Kyrpides N."/>
            <person name="Kim E."/>
            <person name="Lovley D."/>
            <person name="Richardson P."/>
        </authorList>
    </citation>
    <scope>NUCLEOTIDE SEQUENCE [LARGE SCALE GENOMIC DNA]</scope>
    <source>
        <strain evidence="3">DSM 2379 / NBRC 103807 / OttBd1</strain>
    </source>
</reference>
<dbReference type="SUPFAM" id="SSF160246">
    <property type="entry name" value="EspE N-terminal domain-like"/>
    <property type="match status" value="1"/>
</dbReference>
<dbReference type="InterPro" id="IPR037257">
    <property type="entry name" value="T2SS_E_N_sf"/>
</dbReference>
<dbReference type="Proteomes" id="UP000006732">
    <property type="component" value="Chromosome"/>
</dbReference>
<protein>
    <recommendedName>
        <fullName evidence="1">PatA-like N-terminal domain-containing protein</fullName>
    </recommendedName>
</protein>
<feature type="domain" description="PatA-like N-terminal" evidence="1">
    <location>
        <begin position="4"/>
        <end position="81"/>
    </location>
</feature>
<dbReference type="Pfam" id="PF14332">
    <property type="entry name" value="DUF4388"/>
    <property type="match status" value="2"/>
</dbReference>
<dbReference type="KEGG" id="ppd:Ppro_1395"/>
<proteinExistence type="predicted"/>
<organism evidence="2 3">
    <name type="scientific">Pelobacter propionicus (strain DSM 2379 / NBRC 103807 / OttBd1)</name>
    <dbReference type="NCBI Taxonomy" id="338966"/>
    <lineage>
        <taxon>Bacteria</taxon>
        <taxon>Pseudomonadati</taxon>
        <taxon>Thermodesulfobacteriota</taxon>
        <taxon>Desulfuromonadia</taxon>
        <taxon>Desulfuromonadales</taxon>
        <taxon>Desulfuromonadaceae</taxon>
        <taxon>Pelobacter</taxon>
    </lineage>
</organism>
<keyword evidence="3" id="KW-1185">Reference proteome</keyword>
<evidence type="ECO:0000259" key="1">
    <source>
        <dbReference type="Pfam" id="PF14332"/>
    </source>
</evidence>
<dbReference type="eggNOG" id="COG1846">
    <property type="taxonomic scope" value="Bacteria"/>
</dbReference>
<dbReference type="PANTHER" id="PTHR36304">
    <property type="entry name" value="DOMAIN GTPASE-ACTIVATING PROTEIN, PUTATIVE-RELATED-RELATED"/>
    <property type="match status" value="1"/>
</dbReference>
<dbReference type="HOGENOM" id="CLU_031961_0_0_7"/>
<sequence>MSLTGDLKHFPIIDIIQLLHGARKSGVLRLSGERGESQLVFHEGDLVSANYLNSRVRIGQVLVSAGAISEEQLARALEIQNSAGDRRLPLVNTLLEQGMVGETAAYNCLESLIEMTIIEVMTWNEGHFSLEMGGDEGCDGYRFSKTGFPQRILLNSQGILMETLRIYDEKMREGSMDEILSIAGVDNLDLEGEQPGGGQAVTGGGEQERGLPALQQMLAEQRNMVRRAGDQSYRSVEELGRLIVDEFPAAAKEQKLELLSLLAGPGPEAGGAAEPRGMAVILVTRSPLLSTMVRSICHQEGVYAIATDNIASLDMSIRLLLCQALRLFIFLDVPHDDAAQESLSSGAELRKYPQVSLVLTACSRFWGMLGMQALASGMRAIIPRPCRECGEEAYLRQALAFCSGLGALLRSLSSEHGKNADQRFFSCISRLRDCRTRTEIADALLAYLMEPFERGIVFLVTETELVAEHSFGVGEGKGEGLKPLSTLCIARDDQEIFEDMVKTGTMYYGFHSDSTWPHQLYRLIGRPDSPEVLLFPLVRANRVVAFIYADFGSRPATAPTLACIEALVQYSTAQVSISAYRQKLKAMLERQRTQEPPQAG</sequence>
<evidence type="ECO:0000313" key="3">
    <source>
        <dbReference type="Proteomes" id="UP000006732"/>
    </source>
</evidence>
<dbReference type="EMBL" id="CP000482">
    <property type="protein sequence ID" value="ABK99011.1"/>
    <property type="molecule type" value="Genomic_DNA"/>
</dbReference>
<dbReference type="OrthoDB" id="5392507at2"/>
<dbReference type="STRING" id="338966.Ppro_1395"/>
<gene>
    <name evidence="2" type="ordered locus">Ppro_1395</name>
</gene>
<dbReference type="RefSeq" id="WP_011735304.1">
    <property type="nucleotide sequence ID" value="NC_008609.1"/>
</dbReference>
<feature type="domain" description="PatA-like N-terminal" evidence="1">
    <location>
        <begin position="89"/>
        <end position="170"/>
    </location>
</feature>
<accession>A1ANU1</accession>
<name>A1ANU1_PELPD</name>
<dbReference type="PANTHER" id="PTHR36304:SF4">
    <property type="entry name" value="DUF4388 DOMAIN-CONTAINING PROTEIN"/>
    <property type="match status" value="1"/>
</dbReference>
<evidence type="ECO:0000313" key="2">
    <source>
        <dbReference type="EMBL" id="ABK99011.1"/>
    </source>
</evidence>